<dbReference type="InterPro" id="IPR022048">
    <property type="entry name" value="Envelope_fusion-like"/>
</dbReference>
<dbReference type="EMBL" id="MN750573">
    <property type="protein sequence ID" value="QNN89512.1"/>
    <property type="molecule type" value="Genomic_DNA"/>
</dbReference>
<protein>
    <submittedName>
        <fullName evidence="1">Efp</fullName>
    </submittedName>
</protein>
<organismHost>
    <name type="scientific">Pieris brassicae</name>
    <name type="common">White butterfly</name>
    <name type="synonym">Large white butterfly</name>
    <dbReference type="NCBI Taxonomy" id="7116"/>
</organismHost>
<dbReference type="Pfam" id="PF12259">
    <property type="entry name" value="Baculo_F"/>
    <property type="match status" value="1"/>
</dbReference>
<organism evidence="1">
    <name type="scientific">Pieris brassicae granulosis virus</name>
    <name type="common">PbGV</name>
    <name type="synonym">Pieris brassicae granulovirus</name>
    <dbReference type="NCBI Taxonomy" id="10465"/>
    <lineage>
        <taxon>Viruses</taxon>
        <taxon>Viruses incertae sedis</taxon>
        <taxon>Naldaviricetes</taxon>
        <taxon>Lefavirales</taxon>
        <taxon>Baculoviridae</taxon>
        <taxon>Betabaculovirus</taxon>
        <taxon>Betabaculovirus arrapae</taxon>
    </lineage>
</organism>
<sequence>MFCLLLFMLTFPSFIAIDETVQLTPINQTGFHYEFQSNLGFVVNTWSFILNVEYTILKDRLLQLQNVSETIQMAFKKGGVLSNCTWNEMNSNGYKREIDYVINRKIANLFDTHNNIKYLLIHKRLPKKSSYQKGFSWRCF</sequence>
<name>A0A7G9U8T1_GVPB</name>
<reference evidence="1" key="1">
    <citation type="submission" date="2019-11" db="EMBL/GenBank/DDBJ databases">
        <title>Studies on the baculoviruses infecting the caterpillars, Spilarctia obliqua Walker (Erebidae) and Pieris brassicae Linn. (Pieridae) (Insecta: Lepidoptera).</title>
        <authorList>
            <person name="Paul S."/>
            <person name="Arumugaperumal A."/>
            <person name="Sathiya Balasingh Thangapandi E.J.J."/>
            <person name="Sarjubala Devi H."/>
            <person name="Johnson T."/>
            <person name="Maisnam S."/>
            <person name="Krishnavel S."/>
            <person name="Soman Syamala S."/>
            <person name="Ramamoorthy S."/>
            <person name="Karthikeyan R."/>
            <person name="Subburaman C."/>
            <person name="Jeyaprakash R."/>
            <person name="Azhaguchamy M."/>
            <person name="Ramaiyer V."/>
            <person name="Sivasubramaniam S."/>
        </authorList>
    </citation>
    <scope>NUCLEOTIDE SEQUENCE</scope>
    <source>
        <strain evidence="1">Manipur</strain>
    </source>
</reference>
<proteinExistence type="predicted"/>
<evidence type="ECO:0000313" key="1">
    <source>
        <dbReference type="EMBL" id="QNN89512.1"/>
    </source>
</evidence>
<accession>A0A7G9U8T1</accession>